<keyword evidence="2" id="KW-0255">Endonuclease</keyword>
<protein>
    <submittedName>
        <fullName evidence="2">Endonuclease/exonuclease/phosphatase family protein</fullName>
    </submittedName>
</protein>
<keyword evidence="2" id="KW-0540">Nuclease</keyword>
<dbReference type="InterPro" id="IPR005135">
    <property type="entry name" value="Endo/exonuclease/phosphatase"/>
</dbReference>
<dbReference type="Gene3D" id="3.60.10.10">
    <property type="entry name" value="Endonuclease/exonuclease/phosphatase"/>
    <property type="match status" value="1"/>
</dbReference>
<accession>A0ABU7XLT4</accession>
<keyword evidence="3" id="KW-1185">Reference proteome</keyword>
<dbReference type="InterPro" id="IPR051916">
    <property type="entry name" value="GPI-anchor_lipid_remodeler"/>
</dbReference>
<dbReference type="PROSITE" id="PS51257">
    <property type="entry name" value="PROKAR_LIPOPROTEIN"/>
    <property type="match status" value="1"/>
</dbReference>
<sequence>MILKTKSKWSIFRLNSIIILLIITSCASTETKPITVFNYNIHHGEGMDNVLDLDRIAKVINSASPDVVTLQEVDINTERTGKVHQMEVLAKLTNMNFAFGKSIDLQGGKYGNGILTKFPIKEQKTYPLPGNEPRSALAVTMELDDKKEIVLISTHLATEKEGRLASIEPIGKILKDYNQLPLILAGDFNAVPESKVISKLNAKLNNTTVGKKTHPVNVPTGQIDYIFCSNNDQWSVVSSKVLDEKVASDHRPLVSVLKLK</sequence>
<gene>
    <name evidence="2" type="ORF">N1F79_00875</name>
</gene>
<evidence type="ECO:0000313" key="2">
    <source>
        <dbReference type="EMBL" id="MEF3831668.1"/>
    </source>
</evidence>
<reference evidence="2 3" key="1">
    <citation type="submission" date="2022-09" db="EMBL/GenBank/DDBJ databases">
        <title>Genome sequencing of Flavivirga sp. MEBiC05379.</title>
        <authorList>
            <person name="Oh H.-M."/>
            <person name="Kwon K.K."/>
            <person name="Park M.J."/>
            <person name="Yang S.-H."/>
        </authorList>
    </citation>
    <scope>NUCLEOTIDE SEQUENCE [LARGE SCALE GENOMIC DNA]</scope>
    <source>
        <strain evidence="2 3">MEBiC05379</strain>
    </source>
</reference>
<dbReference type="PANTHER" id="PTHR14859:SF15">
    <property type="entry name" value="ENDONUCLEASE_EXONUCLEASE_PHOSPHATASE DOMAIN-CONTAINING PROTEIN"/>
    <property type="match status" value="1"/>
</dbReference>
<proteinExistence type="predicted"/>
<feature type="domain" description="Endonuclease/exonuclease/phosphatase" evidence="1">
    <location>
        <begin position="39"/>
        <end position="250"/>
    </location>
</feature>
<name>A0ABU7XLT4_9FLAO</name>
<dbReference type="InterPro" id="IPR036691">
    <property type="entry name" value="Endo/exonu/phosph_ase_sf"/>
</dbReference>
<evidence type="ECO:0000259" key="1">
    <source>
        <dbReference type="Pfam" id="PF03372"/>
    </source>
</evidence>
<keyword evidence="2" id="KW-0378">Hydrolase</keyword>
<dbReference type="GO" id="GO:0004519">
    <property type="term" value="F:endonuclease activity"/>
    <property type="evidence" value="ECO:0007669"/>
    <property type="project" value="UniProtKB-KW"/>
</dbReference>
<dbReference type="RefSeq" id="WP_303308674.1">
    <property type="nucleotide sequence ID" value="NZ_JAODOP010000001.1"/>
</dbReference>
<dbReference type="Pfam" id="PF03372">
    <property type="entry name" value="Exo_endo_phos"/>
    <property type="match status" value="1"/>
</dbReference>
<dbReference type="Proteomes" id="UP001337305">
    <property type="component" value="Unassembled WGS sequence"/>
</dbReference>
<evidence type="ECO:0000313" key="3">
    <source>
        <dbReference type="Proteomes" id="UP001337305"/>
    </source>
</evidence>
<dbReference type="EMBL" id="JAODOP010000001">
    <property type="protein sequence ID" value="MEF3831668.1"/>
    <property type="molecule type" value="Genomic_DNA"/>
</dbReference>
<dbReference type="SUPFAM" id="SSF56219">
    <property type="entry name" value="DNase I-like"/>
    <property type="match status" value="1"/>
</dbReference>
<dbReference type="PANTHER" id="PTHR14859">
    <property type="entry name" value="CALCOFLUOR WHITE HYPERSENSITIVE PROTEIN PRECURSOR"/>
    <property type="match status" value="1"/>
</dbReference>
<comment type="caution">
    <text evidence="2">The sequence shown here is derived from an EMBL/GenBank/DDBJ whole genome shotgun (WGS) entry which is preliminary data.</text>
</comment>
<organism evidence="2 3">
    <name type="scientific">Flavivirga spongiicola</name>
    <dbReference type="NCBI Taxonomy" id="421621"/>
    <lineage>
        <taxon>Bacteria</taxon>
        <taxon>Pseudomonadati</taxon>
        <taxon>Bacteroidota</taxon>
        <taxon>Flavobacteriia</taxon>
        <taxon>Flavobacteriales</taxon>
        <taxon>Flavobacteriaceae</taxon>
        <taxon>Flavivirga</taxon>
    </lineage>
</organism>